<sequence length="114" mass="13367">MCMELSALIKTLQETVRSLILLILPPIPKLEKKYGPSHFKLLEEYNGHIRSLENGEYVRVADISPLYVTSSPRQNCLMHLFERFFSRRARRPDLINLNQQGLIVTRRPKYILDN</sequence>
<proteinExistence type="predicted"/>
<name>A0A1B6JJP3_9HEMI</name>
<dbReference type="InterPro" id="IPR036514">
    <property type="entry name" value="SGNH_hydro_sf"/>
</dbReference>
<organism evidence="1">
    <name type="scientific">Homalodisca liturata</name>
    <dbReference type="NCBI Taxonomy" id="320908"/>
    <lineage>
        <taxon>Eukaryota</taxon>
        <taxon>Metazoa</taxon>
        <taxon>Ecdysozoa</taxon>
        <taxon>Arthropoda</taxon>
        <taxon>Hexapoda</taxon>
        <taxon>Insecta</taxon>
        <taxon>Pterygota</taxon>
        <taxon>Neoptera</taxon>
        <taxon>Paraneoptera</taxon>
        <taxon>Hemiptera</taxon>
        <taxon>Auchenorrhyncha</taxon>
        <taxon>Membracoidea</taxon>
        <taxon>Cicadellidae</taxon>
        <taxon>Cicadellinae</taxon>
        <taxon>Proconiini</taxon>
        <taxon>Homalodisca</taxon>
    </lineage>
</organism>
<dbReference type="EMBL" id="GECU01008205">
    <property type="protein sequence ID" value="JAS99501.1"/>
    <property type="molecule type" value="Transcribed_RNA"/>
</dbReference>
<accession>A0A1B6JJP3</accession>
<dbReference type="Gene3D" id="3.40.50.1110">
    <property type="entry name" value="SGNH hydrolase"/>
    <property type="match status" value="1"/>
</dbReference>
<protein>
    <submittedName>
        <fullName evidence="1">Uncharacterized protein</fullName>
    </submittedName>
</protein>
<reference evidence="1" key="1">
    <citation type="submission" date="2015-11" db="EMBL/GenBank/DDBJ databases">
        <title>De novo transcriptome assembly of four potential Pierce s Disease insect vectors from Arizona vineyards.</title>
        <authorList>
            <person name="Tassone E.E."/>
        </authorList>
    </citation>
    <scope>NUCLEOTIDE SEQUENCE</scope>
</reference>
<gene>
    <name evidence="1" type="ORF">g.7806</name>
</gene>
<evidence type="ECO:0000313" key="1">
    <source>
        <dbReference type="EMBL" id="JAS99501.1"/>
    </source>
</evidence>
<dbReference type="AlphaFoldDB" id="A0A1B6JJP3"/>